<dbReference type="PROSITE" id="PS50235">
    <property type="entry name" value="USP_3"/>
    <property type="match status" value="1"/>
</dbReference>
<dbReference type="Gene3D" id="3.90.70.10">
    <property type="entry name" value="Cysteine proteinases"/>
    <property type="match status" value="2"/>
</dbReference>
<dbReference type="GO" id="GO:0005829">
    <property type="term" value="C:cytosol"/>
    <property type="evidence" value="ECO:0007669"/>
    <property type="project" value="TreeGrafter"/>
</dbReference>
<feature type="region of interest" description="Disordered" evidence="1">
    <location>
        <begin position="33"/>
        <end position="102"/>
    </location>
</feature>
<feature type="region of interest" description="Disordered" evidence="1">
    <location>
        <begin position="381"/>
        <end position="408"/>
    </location>
</feature>
<dbReference type="InterPro" id="IPR050164">
    <property type="entry name" value="Peptidase_C19"/>
</dbReference>
<evidence type="ECO:0000256" key="1">
    <source>
        <dbReference type="SAM" id="MobiDB-lite"/>
    </source>
</evidence>
<proteinExistence type="predicted"/>
<dbReference type="GO" id="GO:0005634">
    <property type="term" value="C:nucleus"/>
    <property type="evidence" value="ECO:0007669"/>
    <property type="project" value="TreeGrafter"/>
</dbReference>
<organism evidence="3 4">
    <name type="scientific">Seminavis robusta</name>
    <dbReference type="NCBI Taxonomy" id="568900"/>
    <lineage>
        <taxon>Eukaryota</taxon>
        <taxon>Sar</taxon>
        <taxon>Stramenopiles</taxon>
        <taxon>Ochrophyta</taxon>
        <taxon>Bacillariophyta</taxon>
        <taxon>Bacillariophyceae</taxon>
        <taxon>Bacillariophycidae</taxon>
        <taxon>Naviculales</taxon>
        <taxon>Naviculaceae</taxon>
        <taxon>Seminavis</taxon>
    </lineage>
</organism>
<dbReference type="OrthoDB" id="289038at2759"/>
<evidence type="ECO:0000259" key="2">
    <source>
        <dbReference type="PROSITE" id="PS50235"/>
    </source>
</evidence>
<sequence>MALVDIDPFTFATCFTSEDVEADSFSNPFTMLTAQPTIEPSRSEPDDMDGEACSEEETRPSPQTTTEEEVSPAVVDQEEMVVEVSGDDDGASTKDETSTQDDMIIEEVAQETTTTSTNQFNGYGGLRNLGNTCYMNSALQMIASLDHFVEELERESPPNSPETEEAKSVRQAFLELMETLRGGEAVSPDDFKRALDERTSLFLGFRQEDSHEFLTTLLDILDEDYKVKPEPVEDDKQQPMETEPVDEVKVEAQVLEEIGTNSTTTKPEESNNIHQEVETASDCTEMQDPVRSEEEDGETAPAETAESNPCPNGTTTKLSTCQSFSDLQPDGIEELIYARLLDSNYNFDTAVVPATPPRCKLVGGRMTSPDLHDAVVLRKEGESVASVSTEEAQSPTPSPAESAEPSPVESYFKTEVSVRLTCESCKFTRSHVENFLHLSLEIGGDSSSVADGLRKFFAPEKREIKCEKCFCESAMQTMEITRLPRALLLHFKRFIVDVSDDYTSITYRKNQSDFQFDDNLSLDEDMGGVLADCCSQDVIVPNLLSQQQQSSPDCRRGTYHIRSVVNHIGSSAACGHYTADALRAYPDKGERQWTRFNDSYVSTVSANEAIKNSSKTAYLTMYELS</sequence>
<feature type="region of interest" description="Disordered" evidence="1">
    <location>
        <begin position="258"/>
        <end position="316"/>
    </location>
</feature>
<reference evidence="3" key="1">
    <citation type="submission" date="2020-06" db="EMBL/GenBank/DDBJ databases">
        <authorList>
            <consortium name="Plant Systems Biology data submission"/>
        </authorList>
    </citation>
    <scope>NUCLEOTIDE SEQUENCE</scope>
    <source>
        <strain evidence="3">D6</strain>
    </source>
</reference>
<accession>A0A9N8DQF9</accession>
<dbReference type="InterPro" id="IPR018200">
    <property type="entry name" value="USP_CS"/>
</dbReference>
<keyword evidence="4" id="KW-1185">Reference proteome</keyword>
<feature type="compositionally biased region" description="Polar residues" evidence="1">
    <location>
        <begin position="305"/>
        <end position="316"/>
    </location>
</feature>
<evidence type="ECO:0000313" key="3">
    <source>
        <dbReference type="EMBL" id="CAB9504944.1"/>
    </source>
</evidence>
<dbReference type="Proteomes" id="UP001153069">
    <property type="component" value="Unassembled WGS sequence"/>
</dbReference>
<dbReference type="InterPro" id="IPR001394">
    <property type="entry name" value="Peptidase_C19_UCH"/>
</dbReference>
<dbReference type="InterPro" id="IPR028889">
    <property type="entry name" value="USP"/>
</dbReference>
<comment type="caution">
    <text evidence="3">The sequence shown here is derived from an EMBL/GenBank/DDBJ whole genome shotgun (WGS) entry which is preliminary data.</text>
</comment>
<dbReference type="PANTHER" id="PTHR24006">
    <property type="entry name" value="UBIQUITIN CARBOXYL-TERMINAL HYDROLASE"/>
    <property type="match status" value="1"/>
</dbReference>
<dbReference type="Pfam" id="PF00443">
    <property type="entry name" value="UCH"/>
    <property type="match status" value="1"/>
</dbReference>
<dbReference type="GO" id="GO:0004843">
    <property type="term" value="F:cysteine-type deubiquitinase activity"/>
    <property type="evidence" value="ECO:0007669"/>
    <property type="project" value="InterPro"/>
</dbReference>
<dbReference type="SUPFAM" id="SSF54001">
    <property type="entry name" value="Cysteine proteinases"/>
    <property type="match status" value="1"/>
</dbReference>
<name>A0A9N8DQF9_9STRA</name>
<feature type="compositionally biased region" description="Low complexity" evidence="1">
    <location>
        <begin position="390"/>
        <end position="408"/>
    </location>
</feature>
<feature type="compositionally biased region" description="Acidic residues" evidence="1">
    <location>
        <begin position="46"/>
        <end position="55"/>
    </location>
</feature>
<dbReference type="EMBL" id="CAICTM010000213">
    <property type="protein sequence ID" value="CAB9504944.1"/>
    <property type="molecule type" value="Genomic_DNA"/>
</dbReference>
<protein>
    <recommendedName>
        <fullName evidence="2">USP domain-containing protein</fullName>
    </recommendedName>
</protein>
<dbReference type="InterPro" id="IPR038765">
    <property type="entry name" value="Papain-like_cys_pep_sf"/>
</dbReference>
<evidence type="ECO:0000313" key="4">
    <source>
        <dbReference type="Proteomes" id="UP001153069"/>
    </source>
</evidence>
<gene>
    <name evidence="3" type="ORF">SEMRO_214_G088710.3</name>
</gene>
<feature type="domain" description="USP" evidence="2">
    <location>
        <begin position="124"/>
        <end position="625"/>
    </location>
</feature>
<feature type="compositionally biased region" description="Acidic residues" evidence="1">
    <location>
        <begin position="66"/>
        <end position="90"/>
    </location>
</feature>
<dbReference type="CDD" id="cd02257">
    <property type="entry name" value="Peptidase_C19"/>
    <property type="match status" value="1"/>
</dbReference>
<dbReference type="PROSITE" id="PS00972">
    <property type="entry name" value="USP_1"/>
    <property type="match status" value="1"/>
</dbReference>
<feature type="compositionally biased region" description="Basic and acidic residues" evidence="1">
    <location>
        <begin position="266"/>
        <end position="277"/>
    </location>
</feature>
<dbReference type="AlphaFoldDB" id="A0A9N8DQF9"/>
<dbReference type="GO" id="GO:0016579">
    <property type="term" value="P:protein deubiquitination"/>
    <property type="evidence" value="ECO:0007669"/>
    <property type="project" value="InterPro"/>
</dbReference>